<dbReference type="CDD" id="cd04301">
    <property type="entry name" value="NAT_SF"/>
    <property type="match status" value="1"/>
</dbReference>
<dbReference type="Gene3D" id="3.40.630.30">
    <property type="match status" value="1"/>
</dbReference>
<dbReference type="Proteomes" id="UP000231069">
    <property type="component" value="Unassembled WGS sequence"/>
</dbReference>
<name>A0A2M7RQE8_9BACT</name>
<accession>A0A2M7RQE8</accession>
<dbReference type="Pfam" id="PF00583">
    <property type="entry name" value="Acetyltransf_1"/>
    <property type="match status" value="1"/>
</dbReference>
<dbReference type="GO" id="GO:0016747">
    <property type="term" value="F:acyltransferase activity, transferring groups other than amino-acyl groups"/>
    <property type="evidence" value="ECO:0007669"/>
    <property type="project" value="InterPro"/>
</dbReference>
<dbReference type="AlphaFoldDB" id="A0A2M7RQE8"/>
<feature type="domain" description="N-acetyltransferase" evidence="1">
    <location>
        <begin position="2"/>
        <end position="145"/>
    </location>
</feature>
<dbReference type="Pfam" id="PF18014">
    <property type="entry name" value="Acetyltransf_18"/>
    <property type="match status" value="1"/>
</dbReference>
<sequence>MYTIRPANREELDMVIDWSAKEGWNPGLYDADVFYKTDPKGFFLGFLDGKPIASISAVAYDDKFGFLGFYIVKPEYRDKGFGIKIWNERLKHLPTQNIGLDGVVSQQENYKKSGFKLAYRDIRYEGKGLEQTEDNPEVVLLKNVPFEKLRSYDDQIFPANRSMFLQAWIKQPESQAIGFIKDGKLLGYGVVRKCKTGFKVGPLFADTKAIANTLFQQMRSFIGKNSPIFIDVPETNNDAVTLAETYQMKPIFETARMYTKEPPNIPINKIFGVTTFEL</sequence>
<dbReference type="InterPro" id="IPR041496">
    <property type="entry name" value="YitH/HolE_GNAT"/>
</dbReference>
<keyword evidence="2" id="KW-0808">Transferase</keyword>
<reference evidence="3" key="1">
    <citation type="submission" date="2017-09" db="EMBL/GenBank/DDBJ databases">
        <title>Depth-based differentiation of microbial function through sediment-hosted aquifers and enrichment of novel symbionts in the deep terrestrial subsurface.</title>
        <authorList>
            <person name="Probst A.J."/>
            <person name="Ladd B."/>
            <person name="Jarett J.K."/>
            <person name="Geller-Mcgrath D.E."/>
            <person name="Sieber C.M.K."/>
            <person name="Emerson J.B."/>
            <person name="Anantharaman K."/>
            <person name="Thomas B.C."/>
            <person name="Malmstrom R."/>
            <person name="Stieglmeier M."/>
            <person name="Klingl A."/>
            <person name="Woyke T."/>
            <person name="Ryan C.M."/>
            <person name="Banfield J.F."/>
        </authorList>
    </citation>
    <scope>NUCLEOTIDE SEQUENCE [LARGE SCALE GENOMIC DNA]</scope>
</reference>
<gene>
    <name evidence="2" type="ORF">COY59_05230</name>
</gene>
<comment type="caution">
    <text evidence="2">The sequence shown here is derived from an EMBL/GenBank/DDBJ whole genome shotgun (WGS) entry which is preliminary data.</text>
</comment>
<protein>
    <submittedName>
        <fullName evidence="2">GNAT family N-acetyltransferase</fullName>
    </submittedName>
</protein>
<dbReference type="PANTHER" id="PTHR47237:SF1">
    <property type="entry name" value="SLL0310 PROTEIN"/>
    <property type="match status" value="1"/>
</dbReference>
<dbReference type="InterPro" id="IPR052729">
    <property type="entry name" value="Acyl/Acetyltrans_Enzymes"/>
</dbReference>
<proteinExistence type="predicted"/>
<dbReference type="InterPro" id="IPR016181">
    <property type="entry name" value="Acyl_CoA_acyltransferase"/>
</dbReference>
<dbReference type="Gene3D" id="3.40.630.90">
    <property type="match status" value="1"/>
</dbReference>
<dbReference type="SUPFAM" id="SSF55729">
    <property type="entry name" value="Acyl-CoA N-acyltransferases (Nat)"/>
    <property type="match status" value="1"/>
</dbReference>
<dbReference type="PROSITE" id="PS51186">
    <property type="entry name" value="GNAT"/>
    <property type="match status" value="1"/>
</dbReference>
<dbReference type="InterPro" id="IPR000182">
    <property type="entry name" value="GNAT_dom"/>
</dbReference>
<dbReference type="EMBL" id="PFMK01000091">
    <property type="protein sequence ID" value="PIZ02400.1"/>
    <property type="molecule type" value="Genomic_DNA"/>
</dbReference>
<evidence type="ECO:0000313" key="2">
    <source>
        <dbReference type="EMBL" id="PIZ02400.1"/>
    </source>
</evidence>
<organism evidence="2 3">
    <name type="scientific">Candidatus Gottesmanbacteria bacterium CG_4_10_14_0_8_um_filter_37_24</name>
    <dbReference type="NCBI Taxonomy" id="1974574"/>
    <lineage>
        <taxon>Bacteria</taxon>
        <taxon>Candidatus Gottesmaniibacteriota</taxon>
    </lineage>
</organism>
<dbReference type="PANTHER" id="PTHR47237">
    <property type="entry name" value="SLL0310 PROTEIN"/>
    <property type="match status" value="1"/>
</dbReference>
<evidence type="ECO:0000313" key="3">
    <source>
        <dbReference type="Proteomes" id="UP000231069"/>
    </source>
</evidence>
<feature type="non-terminal residue" evidence="2">
    <location>
        <position position="278"/>
    </location>
</feature>
<evidence type="ECO:0000259" key="1">
    <source>
        <dbReference type="PROSITE" id="PS51186"/>
    </source>
</evidence>